<keyword evidence="1" id="KW-0808">Transferase</keyword>
<dbReference type="PANTHER" id="PTHR23245:SF31">
    <property type="entry name" value="TRNA WYBUTOSINE-SYNTHESIZING PROTEIN 3 HOMOLOG"/>
    <property type="match status" value="1"/>
</dbReference>
<dbReference type="GO" id="GO:0031591">
    <property type="term" value="P:wybutosine biosynthetic process"/>
    <property type="evidence" value="ECO:0007669"/>
    <property type="project" value="TreeGrafter"/>
</dbReference>
<dbReference type="RefSeq" id="WP_010901335.1">
    <property type="nucleotide sequence ID" value="NC_002578.1"/>
</dbReference>
<dbReference type="InterPro" id="IPR056743">
    <property type="entry name" value="TRM5-TYW2-like_MTfase"/>
</dbReference>
<dbReference type="InterPro" id="IPR030382">
    <property type="entry name" value="MeTrfase_TRM5/TYW2"/>
</dbReference>
<dbReference type="EMBL" id="AL445065">
    <property type="protein sequence ID" value="CAC12055.1"/>
    <property type="molecule type" value="Genomic_DNA"/>
</dbReference>
<keyword evidence="6" id="KW-1185">Reference proteome</keyword>
<evidence type="ECO:0000313" key="6">
    <source>
        <dbReference type="Proteomes" id="UP000001024"/>
    </source>
</evidence>
<dbReference type="PaxDb" id="273075-Ta0926"/>
<keyword evidence="2" id="KW-0949">S-adenosyl-L-methionine</keyword>
<dbReference type="GO" id="GO:0008175">
    <property type="term" value="F:tRNA methyltransferase activity"/>
    <property type="evidence" value="ECO:0007669"/>
    <property type="project" value="TreeGrafter"/>
</dbReference>
<evidence type="ECO:0000256" key="1">
    <source>
        <dbReference type="ARBA" id="ARBA00022679"/>
    </source>
</evidence>
<dbReference type="SUPFAM" id="SSF53335">
    <property type="entry name" value="S-adenosyl-L-methionine-dependent methyltransferases"/>
    <property type="match status" value="1"/>
</dbReference>
<evidence type="ECO:0000259" key="4">
    <source>
        <dbReference type="PROSITE" id="PS51684"/>
    </source>
</evidence>
<gene>
    <name evidence="5" type="ordered locus">Ta0926</name>
</gene>
<dbReference type="GO" id="GO:0005737">
    <property type="term" value="C:cytoplasm"/>
    <property type="evidence" value="ECO:0007669"/>
    <property type="project" value="TreeGrafter"/>
</dbReference>
<dbReference type="AlphaFoldDB" id="Q9HJP1"/>
<dbReference type="InterPro" id="IPR029063">
    <property type="entry name" value="SAM-dependent_MTases_sf"/>
</dbReference>
<dbReference type="CDD" id="cd02440">
    <property type="entry name" value="AdoMet_MTases"/>
    <property type="match status" value="1"/>
</dbReference>
<dbReference type="InterPro" id="IPR056744">
    <property type="entry name" value="TRM5/TYW2-like_N"/>
</dbReference>
<proteinExistence type="predicted"/>
<dbReference type="InParanoid" id="Q9HJP1"/>
<dbReference type="PANTHER" id="PTHR23245">
    <property type="entry name" value="TRNA METHYLTRANSFERASE"/>
    <property type="match status" value="1"/>
</dbReference>
<dbReference type="HOGENOM" id="CLU_022610_0_2_2"/>
<dbReference type="EnsemblBacteria" id="CAC12055">
    <property type="protein sequence ID" value="CAC12055"/>
    <property type="gene ID" value="CAC12055"/>
</dbReference>
<evidence type="ECO:0000256" key="3">
    <source>
        <dbReference type="ARBA" id="ARBA00022694"/>
    </source>
</evidence>
<dbReference type="STRING" id="273075.gene:9572143"/>
<dbReference type="InterPro" id="IPR040601">
    <property type="entry name" value="Trm5a/b_N"/>
</dbReference>
<organism evidence="5 6">
    <name type="scientific">Thermoplasma acidophilum (strain ATCC 25905 / DSM 1728 / JCM 9062 / NBRC 15155 / AMRC-C165)</name>
    <dbReference type="NCBI Taxonomy" id="273075"/>
    <lineage>
        <taxon>Archaea</taxon>
        <taxon>Methanobacteriati</taxon>
        <taxon>Thermoplasmatota</taxon>
        <taxon>Thermoplasmata</taxon>
        <taxon>Thermoplasmatales</taxon>
        <taxon>Thermoplasmataceae</taxon>
        <taxon>Thermoplasma</taxon>
    </lineage>
</organism>
<dbReference type="PROSITE" id="PS51684">
    <property type="entry name" value="SAM_MT_TRM5_TYW2"/>
    <property type="match status" value="1"/>
</dbReference>
<dbReference type="Gene3D" id="3.40.50.150">
    <property type="entry name" value="Vaccinia Virus protein VP39"/>
    <property type="match status" value="1"/>
</dbReference>
<sequence length="329" mass="37748">MESISYLIPRRKADEVIKYLMRSGRIRKDLKIKKVGEFIAVPVNGEDPAIEFNVAHLDFEERRQENIKEMMKDLLSKEYGYHGNVPDRWVRYGNALFLNSPIEECVFKVMKRFLGIESVYVYHGIAGSERIPVVEFLYGRRGEVIHIENGIRFKFDPEKIMFSPGNTNERTRMRYMTFEGETVLDMFSGIGYFALPVAKYGNPMRIFACDINPDAIHYLKENAVINGVENIVVPILGDSRLSCPKGPFDSIIMGNFKSLMFLPGALERSKKNTRIILHHLVSQEDLGSYKYSIMSYTSSLGYLTAVEDSHIVKSYAPKMFHVSTTLRIL</sequence>
<dbReference type="eggNOG" id="arCOG10124">
    <property type="taxonomic scope" value="Archaea"/>
</dbReference>
<protein>
    <recommendedName>
        <fullName evidence="4">SAM-dependent methyltransferase TRM5/TYW2-type domain-containing protein</fullName>
    </recommendedName>
</protein>
<dbReference type="Proteomes" id="UP000001024">
    <property type="component" value="Chromosome"/>
</dbReference>
<evidence type="ECO:0000256" key="2">
    <source>
        <dbReference type="ARBA" id="ARBA00022691"/>
    </source>
</evidence>
<feature type="domain" description="SAM-dependent methyltransferase TRM5/TYW2-type" evidence="4">
    <location>
        <begin position="89"/>
        <end position="329"/>
    </location>
</feature>
<dbReference type="Pfam" id="PF25133">
    <property type="entry name" value="TYW2_N_2"/>
    <property type="match status" value="1"/>
</dbReference>
<dbReference type="Pfam" id="PF02475">
    <property type="entry name" value="TRM5-TYW2_MTfase"/>
    <property type="match status" value="1"/>
</dbReference>
<dbReference type="Pfam" id="PF18093">
    <property type="entry name" value="Trm5_N"/>
    <property type="match status" value="1"/>
</dbReference>
<keyword evidence="3" id="KW-0819">tRNA processing</keyword>
<dbReference type="OrthoDB" id="8079at2157"/>
<reference evidence="5 6" key="1">
    <citation type="journal article" date="2000" name="Nature">
        <title>The genome sequence of the thermoacidophilic scavenger Thermoplasma acidophilum.</title>
        <authorList>
            <person name="Ruepp A."/>
            <person name="Graml W."/>
            <person name="Santos-Martinez M.L."/>
            <person name="Koretke K.K."/>
            <person name="Volker C."/>
            <person name="Mewes H.W."/>
            <person name="Frishman D."/>
            <person name="Stocker S."/>
            <person name="Lupas A.N."/>
            <person name="Baumeister W."/>
        </authorList>
    </citation>
    <scope>NUCLEOTIDE SEQUENCE [LARGE SCALE GENOMIC DNA]</scope>
    <source>
        <strain evidence="6">ATCC 25905 / DSM 1728 / JCM 9062 / NBRC 15155 / AMRC-C165</strain>
    </source>
</reference>
<evidence type="ECO:0000313" key="5">
    <source>
        <dbReference type="EMBL" id="CAC12055.1"/>
    </source>
</evidence>
<dbReference type="KEGG" id="tac:Ta0926"/>
<accession>Q9HJP1</accession>
<dbReference type="GO" id="GO:0030488">
    <property type="term" value="P:tRNA methylation"/>
    <property type="evidence" value="ECO:0007669"/>
    <property type="project" value="TreeGrafter"/>
</dbReference>
<dbReference type="Gene3D" id="3.30.70.2580">
    <property type="match status" value="1"/>
</dbReference>
<name>Q9HJP1_THEAC</name>